<evidence type="ECO:0000256" key="3">
    <source>
        <dbReference type="ARBA" id="ARBA00012566"/>
    </source>
</evidence>
<evidence type="ECO:0000259" key="10">
    <source>
        <dbReference type="Pfam" id="PF03644"/>
    </source>
</evidence>
<dbReference type="Pfam" id="PF03644">
    <property type="entry name" value="Glyco_hydro_85"/>
    <property type="match status" value="1"/>
</dbReference>
<keyword evidence="5" id="KW-0378">Hydrolase</keyword>
<evidence type="ECO:0000256" key="8">
    <source>
        <dbReference type="ARBA" id="ARBA00054935"/>
    </source>
</evidence>
<comment type="function">
    <text evidence="8">Endoglycosidase that releases N-glycans from glycoproteins by cleaving the beta-1,4-glycosidic bond in the N,N'-diacetylchitobiose core. Involved in the processing of free oligosaccharides in the cytosol.</text>
</comment>
<evidence type="ECO:0000313" key="12">
    <source>
        <dbReference type="Proteomes" id="UP000192578"/>
    </source>
</evidence>
<keyword evidence="12" id="KW-1185">Reference proteome</keyword>
<evidence type="ECO:0000256" key="2">
    <source>
        <dbReference type="ARBA" id="ARBA00007849"/>
    </source>
</evidence>
<dbReference type="GO" id="GO:0005829">
    <property type="term" value="C:cytosol"/>
    <property type="evidence" value="ECO:0007669"/>
    <property type="project" value="UniProtKB-SubCell"/>
</dbReference>
<comment type="subcellular location">
    <subcellularLocation>
        <location evidence="1">Cytoplasm</location>
        <location evidence="1">Cytosol</location>
    </subcellularLocation>
</comment>
<comment type="similarity">
    <text evidence="2">Belongs to the glycosyl hydrolase 85 family.</text>
</comment>
<dbReference type="GO" id="GO:0033925">
    <property type="term" value="F:mannosyl-glycoprotein endo-beta-N-acetylglucosaminidase activity"/>
    <property type="evidence" value="ECO:0007669"/>
    <property type="project" value="UniProtKB-EC"/>
</dbReference>
<dbReference type="EMBL" id="MTYJ01000021">
    <property type="protein sequence ID" value="OQV21778.1"/>
    <property type="molecule type" value="Genomic_DNA"/>
</dbReference>
<dbReference type="InterPro" id="IPR005201">
    <property type="entry name" value="TIM_ENGase"/>
</dbReference>
<reference evidence="12" key="1">
    <citation type="submission" date="2017-01" db="EMBL/GenBank/DDBJ databases">
        <title>Comparative genomics of anhydrobiosis in the tardigrade Hypsibius dujardini.</title>
        <authorList>
            <person name="Yoshida Y."/>
            <person name="Koutsovoulos G."/>
            <person name="Laetsch D."/>
            <person name="Stevens L."/>
            <person name="Kumar S."/>
            <person name="Horikawa D."/>
            <person name="Ishino K."/>
            <person name="Komine S."/>
            <person name="Tomita M."/>
            <person name="Blaxter M."/>
            <person name="Arakawa K."/>
        </authorList>
    </citation>
    <scope>NUCLEOTIDE SEQUENCE [LARGE SCALE GENOMIC DNA]</scope>
    <source>
        <strain evidence="12">Z151</strain>
    </source>
</reference>
<comment type="catalytic activity">
    <reaction evidence="7">
        <text>an N(4)-(oligosaccharide-(1-&gt;3)-[oligosaccharide-(1-&gt;6)]-beta-D-Man-(1-&gt;4)-beta-D-GlcNAc-(1-&gt;4)-alpha-D-GlcNAc)-L-asparaginyl-[protein] + H2O = an oligosaccharide-(1-&gt;3)-[oligosaccharide-(1-&gt;6)]-beta-D-Man-(1-&gt;4)-D-GlcNAc + N(4)-(N-acetyl-beta-D-glucosaminyl)-L-asparaginyl-[protein]</text>
        <dbReference type="Rhea" id="RHEA:73067"/>
        <dbReference type="Rhea" id="RHEA-COMP:12603"/>
        <dbReference type="Rhea" id="RHEA-COMP:18176"/>
        <dbReference type="ChEBI" id="CHEBI:15377"/>
        <dbReference type="ChEBI" id="CHEBI:132248"/>
        <dbReference type="ChEBI" id="CHEBI:192714"/>
        <dbReference type="ChEBI" id="CHEBI:192715"/>
        <dbReference type="EC" id="3.2.1.96"/>
    </reaction>
</comment>
<feature type="domain" description="Cytosolic endo-beta-N-acetylglucosaminidase TIM barrel" evidence="10">
    <location>
        <begin position="67"/>
        <end position="337"/>
    </location>
</feature>
<accession>A0A1W0X2V4</accession>
<dbReference type="EC" id="3.2.1.96" evidence="3"/>
<evidence type="ECO:0000256" key="6">
    <source>
        <dbReference type="ARBA" id="ARBA00023295"/>
    </source>
</evidence>
<dbReference type="CDD" id="cd06547">
    <property type="entry name" value="GH85_ENGase"/>
    <property type="match status" value="1"/>
</dbReference>
<evidence type="ECO:0000313" key="11">
    <source>
        <dbReference type="EMBL" id="OQV21778.1"/>
    </source>
</evidence>
<dbReference type="OrthoDB" id="284473at2759"/>
<dbReference type="Proteomes" id="UP000192578">
    <property type="component" value="Unassembled WGS sequence"/>
</dbReference>
<dbReference type="AlphaFoldDB" id="A0A1W0X2V4"/>
<gene>
    <name evidence="11" type="ORF">BV898_04354</name>
</gene>
<evidence type="ECO:0000256" key="4">
    <source>
        <dbReference type="ARBA" id="ARBA00022490"/>
    </source>
</evidence>
<evidence type="ECO:0000256" key="1">
    <source>
        <dbReference type="ARBA" id="ARBA00004514"/>
    </source>
</evidence>
<evidence type="ECO:0000256" key="9">
    <source>
        <dbReference type="ARBA" id="ARBA00072457"/>
    </source>
</evidence>
<keyword evidence="4" id="KW-0963">Cytoplasm</keyword>
<dbReference type="FunFam" id="3.20.20.80:FF:000043">
    <property type="entry name" value="cytosolic endo-beta-N-acetylglucosaminidase"/>
    <property type="match status" value="1"/>
</dbReference>
<proteinExistence type="inferred from homology"/>
<dbReference type="PANTHER" id="PTHR13246">
    <property type="entry name" value="ENDO BETA N-ACETYLGLUCOSAMINIDASE"/>
    <property type="match status" value="1"/>
</dbReference>
<evidence type="ECO:0000256" key="5">
    <source>
        <dbReference type="ARBA" id="ARBA00022801"/>
    </source>
</evidence>
<comment type="caution">
    <text evidence="11">The sequence shown here is derived from an EMBL/GenBank/DDBJ whole genome shotgun (WGS) entry which is preliminary data.</text>
</comment>
<dbReference type="InterPro" id="IPR032979">
    <property type="entry name" value="ENGase"/>
</dbReference>
<name>A0A1W0X2V4_HYPEX</name>
<keyword evidence="6" id="KW-0326">Glycosidase</keyword>
<evidence type="ECO:0000256" key="7">
    <source>
        <dbReference type="ARBA" id="ARBA00034414"/>
    </source>
</evidence>
<sequence>MGTETLPLKTLDELLKWTPASAYGRPSDVKLEGSNAWTDNRNGPRTLLCHDMRGGYLADRFTDGCNVASDEPYLFYHWSHIHGFIYFSHNFVTIPPTGWINAAHRNNVPVFGTLITEWDDGKAIWDRLLSDADLLKEVALKLVQIADHYGFDGWLINIENSIEPEHIEKVLLFLHWLRQCNTLSSAPTNPQTVIWYDSITIKGDLKWQNSLNDHNMKFFQFVDGIFLNYNWKLHDLVTAKKTAGRFRQYDVFVGVDVFGRGCWGGGGWNTSTALEVIHAHDMSVALFAPGWVLECNDSSAFLANQNTFWDSISSHLSKHKVCRLPVSTNFCVGYGTKEFVNGAGKCVPTERDGQICKDHWYDLNRHGLQPSWTNSSGVGDSRTTMRLNHDDGWNGGGCLELISDDSASWSLFKTDIDLSYSPLTVEITLKIGTPLPEQEITCDLRLHLRRNLCRNVVRLICGKTKETITWQEVDISRVLPYETVSANADESDSGWRTLRFIISNILTGGRVLEEISLHVGKFQKPVSWATTRILLGGFHMNSIRTSDDNQSSVEE</sequence>
<dbReference type="Gene3D" id="2.60.120.260">
    <property type="entry name" value="Galactose-binding domain-like"/>
    <property type="match status" value="1"/>
</dbReference>
<protein>
    <recommendedName>
        <fullName evidence="9">Cytosolic endo-beta-N-acetylglucosaminidase</fullName>
        <ecNumber evidence="3">3.2.1.96</ecNumber>
    </recommendedName>
</protein>
<organism evidence="11 12">
    <name type="scientific">Hypsibius exemplaris</name>
    <name type="common">Freshwater tardigrade</name>
    <dbReference type="NCBI Taxonomy" id="2072580"/>
    <lineage>
        <taxon>Eukaryota</taxon>
        <taxon>Metazoa</taxon>
        <taxon>Ecdysozoa</taxon>
        <taxon>Tardigrada</taxon>
        <taxon>Eutardigrada</taxon>
        <taxon>Parachela</taxon>
        <taxon>Hypsibioidea</taxon>
        <taxon>Hypsibiidae</taxon>
        <taxon>Hypsibius</taxon>
    </lineage>
</organism>
<dbReference type="Gene3D" id="3.20.20.80">
    <property type="entry name" value="Glycosidases"/>
    <property type="match status" value="1"/>
</dbReference>
<dbReference type="PANTHER" id="PTHR13246:SF1">
    <property type="entry name" value="CYTOSOLIC ENDO-BETA-N-ACETYLGLUCOSAMINIDASE"/>
    <property type="match status" value="1"/>
</dbReference>